<evidence type="ECO:0000256" key="2">
    <source>
        <dbReference type="RuleBase" id="RU003357"/>
    </source>
</evidence>
<keyword evidence="3" id="KW-0732">Signal</keyword>
<gene>
    <name evidence="6" type="ORF">FMM05_03400</name>
</gene>
<evidence type="ECO:0000256" key="1">
    <source>
        <dbReference type="PROSITE-ProRule" id="PRU01360"/>
    </source>
</evidence>
<dbReference type="Proteomes" id="UP000320643">
    <property type="component" value="Unassembled WGS sequence"/>
</dbReference>
<evidence type="ECO:0000256" key="3">
    <source>
        <dbReference type="SAM" id="SignalP"/>
    </source>
</evidence>
<dbReference type="AlphaFoldDB" id="A0A552V7K5"/>
<keyword evidence="1" id="KW-0813">Transport</keyword>
<keyword evidence="1" id="KW-1134">Transmembrane beta strand</keyword>
<organism evidence="6 7">
    <name type="scientific">Flavobacterium zepuense</name>
    <dbReference type="NCBI Taxonomy" id="2593302"/>
    <lineage>
        <taxon>Bacteria</taxon>
        <taxon>Pseudomonadati</taxon>
        <taxon>Bacteroidota</taxon>
        <taxon>Flavobacteriia</taxon>
        <taxon>Flavobacteriales</taxon>
        <taxon>Flavobacteriaceae</taxon>
        <taxon>Flavobacterium</taxon>
    </lineage>
</organism>
<comment type="subcellular location">
    <subcellularLocation>
        <location evidence="1">Cell outer membrane</location>
        <topology evidence="1">Multi-pass membrane protein</topology>
    </subcellularLocation>
</comment>
<dbReference type="InterPro" id="IPR039426">
    <property type="entry name" value="TonB-dep_rcpt-like"/>
</dbReference>
<dbReference type="Gene3D" id="2.170.130.10">
    <property type="entry name" value="TonB-dependent receptor, plug domain"/>
    <property type="match status" value="1"/>
</dbReference>
<comment type="similarity">
    <text evidence="1 2">Belongs to the TonB-dependent receptor family.</text>
</comment>
<proteinExistence type="inferred from homology"/>
<evidence type="ECO:0000259" key="4">
    <source>
        <dbReference type="Pfam" id="PF00593"/>
    </source>
</evidence>
<dbReference type="SUPFAM" id="SSF49464">
    <property type="entry name" value="Carboxypeptidase regulatory domain-like"/>
    <property type="match status" value="1"/>
</dbReference>
<evidence type="ECO:0000313" key="7">
    <source>
        <dbReference type="Proteomes" id="UP000320643"/>
    </source>
</evidence>
<dbReference type="OrthoDB" id="9768177at2"/>
<dbReference type="SUPFAM" id="SSF56935">
    <property type="entry name" value="Porins"/>
    <property type="match status" value="1"/>
</dbReference>
<comment type="caution">
    <text evidence="6">The sequence shown here is derived from an EMBL/GenBank/DDBJ whole genome shotgun (WGS) entry which is preliminary data.</text>
</comment>
<keyword evidence="1" id="KW-0812">Transmembrane</keyword>
<dbReference type="Pfam" id="PF07715">
    <property type="entry name" value="Plug"/>
    <property type="match status" value="1"/>
</dbReference>
<dbReference type="RefSeq" id="WP_143371941.1">
    <property type="nucleotide sequence ID" value="NZ_VJVZ01000002.1"/>
</dbReference>
<dbReference type="InterPro" id="IPR023996">
    <property type="entry name" value="TonB-dep_OMP_SusC/RagA"/>
</dbReference>
<dbReference type="NCBIfam" id="TIGR04056">
    <property type="entry name" value="OMP_RagA_SusC"/>
    <property type="match status" value="1"/>
</dbReference>
<keyword evidence="1 2" id="KW-0472">Membrane</keyword>
<dbReference type="FunFam" id="2.60.40.1120:FF:000003">
    <property type="entry name" value="Outer membrane protein Omp121"/>
    <property type="match status" value="1"/>
</dbReference>
<evidence type="ECO:0000313" key="6">
    <source>
        <dbReference type="EMBL" id="TRW26438.1"/>
    </source>
</evidence>
<dbReference type="PROSITE" id="PS52016">
    <property type="entry name" value="TONB_DEPENDENT_REC_3"/>
    <property type="match status" value="1"/>
</dbReference>
<dbReference type="Pfam" id="PF13715">
    <property type="entry name" value="CarbopepD_reg_2"/>
    <property type="match status" value="1"/>
</dbReference>
<dbReference type="InterPro" id="IPR008969">
    <property type="entry name" value="CarboxyPept-like_regulatory"/>
</dbReference>
<dbReference type="NCBIfam" id="TIGR04057">
    <property type="entry name" value="SusC_RagA_signa"/>
    <property type="match status" value="1"/>
</dbReference>
<keyword evidence="2" id="KW-0798">TonB box</keyword>
<evidence type="ECO:0000259" key="5">
    <source>
        <dbReference type="Pfam" id="PF07715"/>
    </source>
</evidence>
<dbReference type="Pfam" id="PF00593">
    <property type="entry name" value="TonB_dep_Rec_b-barrel"/>
    <property type="match status" value="1"/>
</dbReference>
<feature type="domain" description="TonB-dependent receptor-like beta-barrel" evidence="4">
    <location>
        <begin position="472"/>
        <end position="866"/>
    </location>
</feature>
<keyword evidence="1" id="KW-0998">Cell outer membrane</keyword>
<dbReference type="GO" id="GO:0009279">
    <property type="term" value="C:cell outer membrane"/>
    <property type="evidence" value="ECO:0007669"/>
    <property type="project" value="UniProtKB-SubCell"/>
</dbReference>
<feature type="domain" description="TonB-dependent receptor plug" evidence="5">
    <location>
        <begin position="116"/>
        <end position="222"/>
    </location>
</feature>
<name>A0A552V7K5_9FLAO</name>
<dbReference type="EMBL" id="VJVZ01000002">
    <property type="protein sequence ID" value="TRW26438.1"/>
    <property type="molecule type" value="Genomic_DNA"/>
</dbReference>
<accession>A0A552V7K5</accession>
<dbReference type="Gene3D" id="2.60.40.1120">
    <property type="entry name" value="Carboxypeptidase-like, regulatory domain"/>
    <property type="match status" value="1"/>
</dbReference>
<keyword evidence="6" id="KW-0675">Receptor</keyword>
<protein>
    <submittedName>
        <fullName evidence="6">TonB-dependent receptor</fullName>
    </submittedName>
</protein>
<feature type="chain" id="PRO_5022185995" evidence="3">
    <location>
        <begin position="23"/>
        <end position="1043"/>
    </location>
</feature>
<dbReference type="InterPro" id="IPR000531">
    <property type="entry name" value="Beta-barrel_TonB"/>
</dbReference>
<reference evidence="6 7" key="1">
    <citation type="submission" date="2019-07" db="EMBL/GenBank/DDBJ databases">
        <title>Flavobacterium sp. nov., isolated from glacier ice.</title>
        <authorList>
            <person name="Liu Q."/>
            <person name="Xin Y.-H."/>
        </authorList>
    </citation>
    <scope>NUCLEOTIDE SEQUENCE [LARGE SCALE GENOMIC DNA]</scope>
    <source>
        <strain evidence="6 7">ZT4R6</strain>
    </source>
</reference>
<keyword evidence="7" id="KW-1185">Reference proteome</keyword>
<feature type="signal peptide" evidence="3">
    <location>
        <begin position="1"/>
        <end position="22"/>
    </location>
</feature>
<dbReference type="InterPro" id="IPR023997">
    <property type="entry name" value="TonB-dep_OMP_SusC/RagA_CS"/>
</dbReference>
<dbReference type="InterPro" id="IPR037066">
    <property type="entry name" value="Plug_dom_sf"/>
</dbReference>
<dbReference type="InterPro" id="IPR012910">
    <property type="entry name" value="Plug_dom"/>
</dbReference>
<sequence>MKLLKLRFFYFVCLLSTLSAWAQDASVSGKITDESGLPVPGASVLVKGTTNSASSDIDGNFQVMANPNATLIFSYVGYADQEVAVNGQTTINVSLAPQAKTLEEVVVVGYGTQKKSVVTGAISSVKAKDLENLPLTTIGQSLQGRASGVFVAQNAGQPGSAATIRVRGITSFNNNNPLWVVDGVIVDNGGINYLNQSDIESMEVLKDAASQAIYGARAAAGVILVTTKKGKAGKMSVNYNGFAGFSKAARKLDLLNANQYATLRNEQYANGYTTNNGAFALPYPNASTLGKGTDWQDVIFNDSALRSQHELSVSGGTDKSTFYMSVGLTDQEGIVTTDISNYIRKNIRLNSTHKLGKYVNIGQNIGYSHEKTIGIGNTNNEFGGPLASAINLDPVTPAVITDPSIIPSFSNASDYSQQYAVRDPNGNLYGISNAVANEMTNPLAYTAVRKGNYGWADNFVGNAYLEVTPIEGLKVRSTVGGKLSYWGSESFTPISYLNTNNNNQRNSLYRETNRGFGWNIENTVSYTKLINNHNFSVLGGQAAYVDNDTYGQGVTFFNQPVNNREDASFNWPTAADDIVGWSSTGNKHIVTSLFARATYDFKEKYLFTGIIRRDGSSRFGANNKYGTFPSFSVGWVLTKEDFWKENEALNNFKLRGGYGVVGSDDIGDFRYLSLVSGGRNYTVGNVGAVTVGYSPDAPSNPDLKWEETAQTNIGFEATIFRDFSLEFDWYKKKTTGILQSIQLPGYVGATGAPQGNVADMQNTGLDMSLTYSKQFGDFNVRVSGNASTLKNKVTYVGADREFNTGPGFQSMGALTRYEVGSAFNQFYGYVTNGIFQNAAEIQAYTNSAGTVIQPNAVPGDVRWQDLNDDGEINEDDRKYLGSPLPDFTYGLTINLEYKGFDLMAFGQGVSGNKIFQGLRRLDLNNANWQTAALDRWTGEGSTNSYPRLSTTDANGNFTKMSNFYLQDGDYFRIKIIQLGYSLPKNIIEKAGLAKTRIYVTTENLFTFTKYTGFDPEIGGDVGGIDRGYYPQAKSFMLGCNLSF</sequence>